<comment type="similarity">
    <text evidence="1 4">Belongs to the aldehyde dehydrogenase family.</text>
</comment>
<dbReference type="PROSITE" id="PS00070">
    <property type="entry name" value="ALDEHYDE_DEHYDR_CYS"/>
    <property type="match status" value="1"/>
</dbReference>
<dbReference type="GO" id="GO:0016620">
    <property type="term" value="F:oxidoreductase activity, acting on the aldehyde or oxo group of donors, NAD or NADP as acceptor"/>
    <property type="evidence" value="ECO:0007669"/>
    <property type="project" value="InterPro"/>
</dbReference>
<dbReference type="Pfam" id="PF00171">
    <property type="entry name" value="Aldedh"/>
    <property type="match status" value="1"/>
</dbReference>
<sequence>MGPIRKPEVKFTQLFINNEFVNAKSGRTFPTYNPANEEKIADVQEGLKEDVDAAVRAARAAFARGSEWRTMDASRRGALLARLADLVERDADYLASLESFNNGKTFSEAVADLKFSVRSLRYCAGYSDKVHGNTVPADGNVFAYTRREPIGVIGQIIPWNVPMIMFCWKIGSALCTGNTVVVKPAEQTPLTALYTASLAREAGFPPGVLNVVPGFGETAGAALSNHRGVDKIAFTGSTQVGQLMLKASGDTNCKRVSLELGGKSPLIIFSDADLNVAATVAHRTVFLNTGQVCCAPTRIFVHEDIYDQFVTVSVKMAQARVLGDPFDEATSQGPQISREQMDRVLGYIEAGKREGARLHCGGGRHGNRGYFVQPTVFSDVRDDMTIAREEIFGPVQSLFKFKTTEEVIERANSTSYGLAAGIFTRDLDTAHTVSHALQAGVVWINTFMEISPQTPFGGYKMSGLSREMGEDGILAYTETKTVITKVSQKNS</sequence>
<feature type="active site" evidence="3">
    <location>
        <position position="259"/>
    </location>
</feature>
<evidence type="ECO:0000256" key="2">
    <source>
        <dbReference type="ARBA" id="ARBA00023002"/>
    </source>
</evidence>
<organism evidence="6">
    <name type="scientific">Amblyomma triste</name>
    <name type="common">Neotropical tick</name>
    <dbReference type="NCBI Taxonomy" id="251400"/>
    <lineage>
        <taxon>Eukaryota</taxon>
        <taxon>Metazoa</taxon>
        <taxon>Ecdysozoa</taxon>
        <taxon>Arthropoda</taxon>
        <taxon>Chelicerata</taxon>
        <taxon>Arachnida</taxon>
        <taxon>Acari</taxon>
        <taxon>Parasitiformes</taxon>
        <taxon>Ixodida</taxon>
        <taxon>Ixodoidea</taxon>
        <taxon>Ixodidae</taxon>
        <taxon>Amblyomminae</taxon>
        <taxon>Amblyomma</taxon>
    </lineage>
</organism>
<evidence type="ECO:0000256" key="4">
    <source>
        <dbReference type="RuleBase" id="RU003345"/>
    </source>
</evidence>
<dbReference type="Gene3D" id="3.40.605.10">
    <property type="entry name" value="Aldehyde Dehydrogenase, Chain A, domain 1"/>
    <property type="match status" value="1"/>
</dbReference>
<dbReference type="PROSITE" id="PS00687">
    <property type="entry name" value="ALDEHYDE_DEHYDR_GLU"/>
    <property type="match status" value="1"/>
</dbReference>
<protein>
    <submittedName>
        <fullName evidence="6">Putative aldehyde dehydrogenase</fullName>
    </submittedName>
</protein>
<evidence type="ECO:0000256" key="1">
    <source>
        <dbReference type="ARBA" id="ARBA00009986"/>
    </source>
</evidence>
<evidence type="ECO:0000259" key="5">
    <source>
        <dbReference type="Pfam" id="PF00171"/>
    </source>
</evidence>
<dbReference type="InterPro" id="IPR016160">
    <property type="entry name" value="Ald_DH_CS_CYS"/>
</dbReference>
<dbReference type="InterPro" id="IPR016163">
    <property type="entry name" value="Ald_DH_C"/>
</dbReference>
<keyword evidence="2 4" id="KW-0560">Oxidoreductase</keyword>
<evidence type="ECO:0000256" key="3">
    <source>
        <dbReference type="PROSITE-ProRule" id="PRU10007"/>
    </source>
</evidence>
<dbReference type="InterPro" id="IPR016162">
    <property type="entry name" value="Ald_DH_N"/>
</dbReference>
<dbReference type="InterPro" id="IPR015590">
    <property type="entry name" value="Aldehyde_DH_dom"/>
</dbReference>
<dbReference type="InterPro" id="IPR016161">
    <property type="entry name" value="Ald_DH/histidinol_DH"/>
</dbReference>
<dbReference type="SUPFAM" id="SSF53720">
    <property type="entry name" value="ALDH-like"/>
    <property type="match status" value="1"/>
</dbReference>
<dbReference type="FunFam" id="3.40.605.10:FF:000026">
    <property type="entry name" value="Aldehyde dehydrogenase, putative"/>
    <property type="match status" value="1"/>
</dbReference>
<dbReference type="FunFam" id="3.40.309.10:FF:000001">
    <property type="entry name" value="Mitochondrial aldehyde dehydrogenase 2"/>
    <property type="match status" value="1"/>
</dbReference>
<dbReference type="InterPro" id="IPR029510">
    <property type="entry name" value="Ald_DH_CS_GLU"/>
</dbReference>
<name>A0A023GKS1_AMBTT</name>
<proteinExistence type="evidence at transcript level"/>
<feature type="domain" description="Aldehyde dehydrogenase" evidence="5">
    <location>
        <begin position="20"/>
        <end position="482"/>
    </location>
</feature>
<reference evidence="6" key="1">
    <citation type="submission" date="2014-03" db="EMBL/GenBank/DDBJ databases">
        <title>The sialotranscriptome of Amblyomma triste, Amblyomma parvum and Amblyomma cajennense ticks, uncovered by 454-based RNA-seq.</title>
        <authorList>
            <person name="Garcia G.R."/>
            <person name="Gardinassi L.G."/>
            <person name="Ribeiro J.M."/>
            <person name="Anatriello E."/>
            <person name="Ferreira B.R."/>
            <person name="Moreira H.N."/>
            <person name="Mafra C."/>
            <person name="Olegario M.M."/>
            <person name="Szabo P.J."/>
            <person name="Miranda-Santos I.K."/>
            <person name="Maruyama S.R."/>
        </authorList>
    </citation>
    <scope>NUCLEOTIDE SEQUENCE</scope>
    <source>
        <strain evidence="6">Mato Grasso do Sul</strain>
        <tissue evidence="6">Salivary glands</tissue>
    </source>
</reference>
<accession>A0A023GKS1</accession>
<evidence type="ECO:0000313" key="6">
    <source>
        <dbReference type="EMBL" id="JAC34472.1"/>
    </source>
</evidence>
<dbReference type="EMBL" id="GBBM01000946">
    <property type="protein sequence ID" value="JAC34472.1"/>
    <property type="molecule type" value="mRNA"/>
</dbReference>
<dbReference type="AlphaFoldDB" id="A0A023GKS1"/>
<dbReference type="FunFam" id="3.40.605.10:FF:000050">
    <property type="entry name" value="Aldehyde dehydrogenase, mitochondrial"/>
    <property type="match status" value="1"/>
</dbReference>
<dbReference type="PANTHER" id="PTHR11699">
    <property type="entry name" value="ALDEHYDE DEHYDROGENASE-RELATED"/>
    <property type="match status" value="1"/>
</dbReference>
<dbReference type="Gene3D" id="3.40.309.10">
    <property type="entry name" value="Aldehyde Dehydrogenase, Chain A, domain 2"/>
    <property type="match status" value="1"/>
</dbReference>